<sequence>MLEVGETKAHLKQLEVALEMSEDKRQHAEKESSLAKEKAGNAALEVRRLELMLSSVTEERDRVRKEAIMLSKQKIGNEGGLSTETLVKNNLYLLKLVLLTQLGHGDYSAANTKVLRMVNTLAVDNEAKHTIEALRAELKRTQAKLQAVEELKGQSGINLSF</sequence>
<dbReference type="InterPro" id="IPR008672">
    <property type="entry name" value="Mad1"/>
</dbReference>
<organism evidence="8 9">
    <name type="scientific">Ensete ventricosum</name>
    <name type="common">Abyssinian banana</name>
    <name type="synonym">Musa ensete</name>
    <dbReference type="NCBI Taxonomy" id="4639"/>
    <lineage>
        <taxon>Eukaryota</taxon>
        <taxon>Viridiplantae</taxon>
        <taxon>Streptophyta</taxon>
        <taxon>Embryophyta</taxon>
        <taxon>Tracheophyta</taxon>
        <taxon>Spermatophyta</taxon>
        <taxon>Magnoliopsida</taxon>
        <taxon>Liliopsida</taxon>
        <taxon>Zingiberales</taxon>
        <taxon>Musaceae</taxon>
        <taxon>Ensete</taxon>
    </lineage>
</organism>
<feature type="coiled-coil region" evidence="7">
    <location>
        <begin position="11"/>
        <end position="66"/>
    </location>
</feature>
<evidence type="ECO:0000256" key="3">
    <source>
        <dbReference type="ARBA" id="ARBA00022618"/>
    </source>
</evidence>
<keyword evidence="4" id="KW-0498">Mitosis</keyword>
<evidence type="ECO:0000313" key="8">
    <source>
        <dbReference type="EMBL" id="RRT68494.1"/>
    </source>
</evidence>
<dbReference type="PANTHER" id="PTHR23168:SF0">
    <property type="entry name" value="MITOTIC SPINDLE ASSEMBLY CHECKPOINT PROTEIN MAD1"/>
    <property type="match status" value="1"/>
</dbReference>
<dbReference type="GO" id="GO:0051301">
    <property type="term" value="P:cell division"/>
    <property type="evidence" value="ECO:0007669"/>
    <property type="project" value="UniProtKB-KW"/>
</dbReference>
<gene>
    <name evidence="8" type="ORF">B296_00025337</name>
</gene>
<comment type="similarity">
    <text evidence="2">Belongs to the MAD1 family.</text>
</comment>
<reference evidence="8 9" key="1">
    <citation type="journal article" date="2014" name="Agronomy (Basel)">
        <title>A Draft Genome Sequence for Ensete ventricosum, the Drought-Tolerant Tree Against Hunger.</title>
        <authorList>
            <person name="Harrison J."/>
            <person name="Moore K.A."/>
            <person name="Paszkiewicz K."/>
            <person name="Jones T."/>
            <person name="Grant M."/>
            <person name="Ambacheew D."/>
            <person name="Muzemil S."/>
            <person name="Studholme D.J."/>
        </authorList>
    </citation>
    <scope>NUCLEOTIDE SEQUENCE [LARGE SCALE GENOMIC DNA]</scope>
</reference>
<dbReference type="EMBL" id="AMZH03004676">
    <property type="protein sequence ID" value="RRT68494.1"/>
    <property type="molecule type" value="Genomic_DNA"/>
</dbReference>
<dbReference type="AlphaFoldDB" id="A0A426ZWY6"/>
<dbReference type="PANTHER" id="PTHR23168">
    <property type="entry name" value="MITOTIC SPINDLE ASSEMBLY CHECKPOINT PROTEIN MAD1 MITOTIC ARREST DEFICIENT-LIKE PROTEIN 1"/>
    <property type="match status" value="1"/>
</dbReference>
<dbReference type="SUPFAM" id="SSF75704">
    <property type="entry name" value="Mitotic arrest deficient-like 1, Mad1"/>
    <property type="match status" value="1"/>
</dbReference>
<keyword evidence="3" id="KW-0132">Cell division</keyword>
<evidence type="ECO:0000256" key="4">
    <source>
        <dbReference type="ARBA" id="ARBA00022776"/>
    </source>
</evidence>
<proteinExistence type="inferred from homology"/>
<keyword evidence="6" id="KW-0131">Cell cycle</keyword>
<comment type="caution">
    <text evidence="8">The sequence shown here is derived from an EMBL/GenBank/DDBJ whole genome shotgun (WGS) entry which is preliminary data.</text>
</comment>
<evidence type="ECO:0000256" key="6">
    <source>
        <dbReference type="ARBA" id="ARBA00023306"/>
    </source>
</evidence>
<evidence type="ECO:0000256" key="1">
    <source>
        <dbReference type="ARBA" id="ARBA00004123"/>
    </source>
</evidence>
<dbReference type="GO" id="GO:0051315">
    <property type="term" value="P:attachment of mitotic spindle microtubules to kinetochore"/>
    <property type="evidence" value="ECO:0007669"/>
    <property type="project" value="TreeGrafter"/>
</dbReference>
<dbReference type="GO" id="GO:0007094">
    <property type="term" value="P:mitotic spindle assembly checkpoint signaling"/>
    <property type="evidence" value="ECO:0007669"/>
    <property type="project" value="InterPro"/>
</dbReference>
<name>A0A426ZWY6_ENSVE</name>
<dbReference type="GO" id="GO:0005635">
    <property type="term" value="C:nuclear envelope"/>
    <property type="evidence" value="ECO:0007669"/>
    <property type="project" value="TreeGrafter"/>
</dbReference>
<accession>A0A426ZWY6</accession>
<evidence type="ECO:0000256" key="7">
    <source>
        <dbReference type="SAM" id="Coils"/>
    </source>
</evidence>
<evidence type="ECO:0000256" key="5">
    <source>
        <dbReference type="ARBA" id="ARBA00023242"/>
    </source>
</evidence>
<evidence type="ECO:0000256" key="2">
    <source>
        <dbReference type="ARBA" id="ARBA00008029"/>
    </source>
</evidence>
<keyword evidence="5" id="KW-0539">Nucleus</keyword>
<dbReference type="GO" id="GO:0072686">
    <property type="term" value="C:mitotic spindle"/>
    <property type="evidence" value="ECO:0007669"/>
    <property type="project" value="TreeGrafter"/>
</dbReference>
<comment type="subcellular location">
    <subcellularLocation>
        <location evidence="1">Nucleus</location>
    </subcellularLocation>
</comment>
<dbReference type="Proteomes" id="UP000287651">
    <property type="component" value="Unassembled WGS sequence"/>
</dbReference>
<protein>
    <submittedName>
        <fullName evidence="8">Uncharacterized protein</fullName>
    </submittedName>
</protein>
<evidence type="ECO:0000313" key="9">
    <source>
        <dbReference type="Proteomes" id="UP000287651"/>
    </source>
</evidence>
<feature type="coiled-coil region" evidence="7">
    <location>
        <begin position="124"/>
        <end position="151"/>
    </location>
</feature>
<dbReference type="GO" id="GO:0000776">
    <property type="term" value="C:kinetochore"/>
    <property type="evidence" value="ECO:0007669"/>
    <property type="project" value="TreeGrafter"/>
</dbReference>
<keyword evidence="7" id="KW-0175">Coiled coil</keyword>